<keyword evidence="2" id="KW-1185">Reference proteome</keyword>
<sequence length="98" mass="11199">MSTGPTIPLSRSLAFVEQGAAIHVPPMGLVFDANAYCHMPFMVLAEEDVEERSRQWVGFWKEMQGSRKIEASYWCHGQQEPKHPKCAAGKREYCFYNC</sequence>
<dbReference type="Gramene" id="OE9A034098T2">
    <property type="protein sequence ID" value="OE9A034098C2"/>
    <property type="gene ID" value="OE9A034098"/>
</dbReference>
<proteinExistence type="predicted"/>
<reference evidence="1 2" key="1">
    <citation type="submission" date="2019-12" db="EMBL/GenBank/DDBJ databases">
        <authorList>
            <person name="Alioto T."/>
            <person name="Alioto T."/>
            <person name="Gomez Garrido J."/>
        </authorList>
    </citation>
    <scope>NUCLEOTIDE SEQUENCE [LARGE SCALE GENOMIC DNA]</scope>
</reference>
<gene>
    <name evidence="1" type="ORF">OLEA9_A034098</name>
</gene>
<dbReference type="Proteomes" id="UP000594638">
    <property type="component" value="Unassembled WGS sequence"/>
</dbReference>
<name>A0A8S0TKG5_OLEEU</name>
<protein>
    <submittedName>
        <fullName evidence="1">Uncharacterized protein</fullName>
    </submittedName>
</protein>
<evidence type="ECO:0000313" key="1">
    <source>
        <dbReference type="EMBL" id="CAA3003507.1"/>
    </source>
</evidence>
<evidence type="ECO:0000313" key="2">
    <source>
        <dbReference type="Proteomes" id="UP000594638"/>
    </source>
</evidence>
<dbReference type="EMBL" id="CACTIH010005976">
    <property type="protein sequence ID" value="CAA3003507.1"/>
    <property type="molecule type" value="Genomic_DNA"/>
</dbReference>
<accession>A0A8S0TKG5</accession>
<comment type="caution">
    <text evidence="1">The sequence shown here is derived from an EMBL/GenBank/DDBJ whole genome shotgun (WGS) entry which is preliminary data.</text>
</comment>
<organism evidence="1 2">
    <name type="scientific">Olea europaea subsp. europaea</name>
    <dbReference type="NCBI Taxonomy" id="158383"/>
    <lineage>
        <taxon>Eukaryota</taxon>
        <taxon>Viridiplantae</taxon>
        <taxon>Streptophyta</taxon>
        <taxon>Embryophyta</taxon>
        <taxon>Tracheophyta</taxon>
        <taxon>Spermatophyta</taxon>
        <taxon>Magnoliopsida</taxon>
        <taxon>eudicotyledons</taxon>
        <taxon>Gunneridae</taxon>
        <taxon>Pentapetalae</taxon>
        <taxon>asterids</taxon>
        <taxon>lamiids</taxon>
        <taxon>Lamiales</taxon>
        <taxon>Oleaceae</taxon>
        <taxon>Oleeae</taxon>
        <taxon>Olea</taxon>
    </lineage>
</organism>
<dbReference type="AlphaFoldDB" id="A0A8S0TKG5"/>